<proteinExistence type="predicted"/>
<gene>
    <name evidence="3" type="ORF">HYN59_16890</name>
</gene>
<evidence type="ECO:0000256" key="1">
    <source>
        <dbReference type="SAM" id="MobiDB-lite"/>
    </source>
</evidence>
<reference evidence="3 4" key="1">
    <citation type="submission" date="2018-04" db="EMBL/GenBank/DDBJ databases">
        <title>Genome sequencing of Flavobacterium sp. HYN0059.</title>
        <authorList>
            <person name="Yi H."/>
            <person name="Baek C."/>
        </authorList>
    </citation>
    <scope>NUCLEOTIDE SEQUENCE [LARGE SCALE GENOMIC DNA]</scope>
    <source>
        <strain evidence="3 4">HYN0059</strain>
    </source>
</reference>
<evidence type="ECO:0000256" key="2">
    <source>
        <dbReference type="SAM" id="Phobius"/>
    </source>
</evidence>
<feature type="region of interest" description="Disordered" evidence="1">
    <location>
        <begin position="139"/>
        <end position="165"/>
    </location>
</feature>
<dbReference type="RefSeq" id="WP_108779400.1">
    <property type="nucleotide sequence ID" value="NZ_CP029186.1"/>
</dbReference>
<dbReference type="KEGG" id="falb:HYN59_16890"/>
<evidence type="ECO:0000313" key="4">
    <source>
        <dbReference type="Proteomes" id="UP000244929"/>
    </source>
</evidence>
<name>A0A2S1R232_9FLAO</name>
<keyword evidence="4" id="KW-1185">Reference proteome</keyword>
<sequence>MNDAHFHLTVNHLPIIIPGIALLVILGGFIFKSEIVKRTAYFLFIIGALSTFVAFSSGEGAEEVVEHMGADHHLIHEHEEMAETFALFSHALGLLSLVGLWANWKRKKFSNIIAIIVIFVSAAALYCGRATGTTGGEIMHTEIRNDNGGAPSSATEEKHEEHDDH</sequence>
<feature type="compositionally biased region" description="Basic and acidic residues" evidence="1">
    <location>
        <begin position="155"/>
        <end position="165"/>
    </location>
</feature>
<feature type="transmembrane region" description="Helical" evidence="2">
    <location>
        <begin position="12"/>
        <end position="31"/>
    </location>
</feature>
<keyword evidence="2" id="KW-0812">Transmembrane</keyword>
<dbReference type="AlphaFoldDB" id="A0A2S1R232"/>
<accession>A0A2S1R232</accession>
<evidence type="ECO:0008006" key="5">
    <source>
        <dbReference type="Google" id="ProtNLM"/>
    </source>
</evidence>
<keyword evidence="2" id="KW-1133">Transmembrane helix</keyword>
<keyword evidence="2" id="KW-0472">Membrane</keyword>
<protein>
    <recommendedName>
        <fullName evidence="5">DUF2231 domain-containing protein</fullName>
    </recommendedName>
</protein>
<dbReference type="Proteomes" id="UP000244929">
    <property type="component" value="Chromosome"/>
</dbReference>
<dbReference type="EMBL" id="CP029186">
    <property type="protein sequence ID" value="AWH86677.1"/>
    <property type="molecule type" value="Genomic_DNA"/>
</dbReference>
<dbReference type="OrthoDB" id="853672at2"/>
<organism evidence="3 4">
    <name type="scientific">Flavobacterium album</name>
    <dbReference type="NCBI Taxonomy" id="2175091"/>
    <lineage>
        <taxon>Bacteria</taxon>
        <taxon>Pseudomonadati</taxon>
        <taxon>Bacteroidota</taxon>
        <taxon>Flavobacteriia</taxon>
        <taxon>Flavobacteriales</taxon>
        <taxon>Flavobacteriaceae</taxon>
        <taxon>Flavobacterium</taxon>
    </lineage>
</organism>
<evidence type="ECO:0000313" key="3">
    <source>
        <dbReference type="EMBL" id="AWH86677.1"/>
    </source>
</evidence>
<feature type="transmembrane region" description="Helical" evidence="2">
    <location>
        <begin position="84"/>
        <end position="102"/>
    </location>
</feature>
<feature type="transmembrane region" description="Helical" evidence="2">
    <location>
        <begin position="109"/>
        <end position="126"/>
    </location>
</feature>
<feature type="transmembrane region" description="Helical" evidence="2">
    <location>
        <begin position="40"/>
        <end position="58"/>
    </location>
</feature>